<protein>
    <submittedName>
        <fullName evidence="1">Uncharacterized protein</fullName>
    </submittedName>
</protein>
<gene>
    <name evidence="1" type="ORF">SORBI_3007G131950</name>
</gene>
<dbReference type="InParanoid" id="A0A1Z5R9M4"/>
<sequence length="102" mass="11856">MRAPADGHHLNFSPSSISHGRPLHISYLHLLLLHQNRVPMTPWIGFCCSSNLGTHEHRRFSMIVPRESCCCFIGTLFLWQCHHHQLLLALTKRQGRPFLFFL</sequence>
<reference evidence="1 2" key="1">
    <citation type="journal article" date="2009" name="Nature">
        <title>The Sorghum bicolor genome and the diversification of grasses.</title>
        <authorList>
            <person name="Paterson A.H."/>
            <person name="Bowers J.E."/>
            <person name="Bruggmann R."/>
            <person name="Dubchak I."/>
            <person name="Grimwood J."/>
            <person name="Gundlach H."/>
            <person name="Haberer G."/>
            <person name="Hellsten U."/>
            <person name="Mitros T."/>
            <person name="Poliakov A."/>
            <person name="Schmutz J."/>
            <person name="Spannagl M."/>
            <person name="Tang H."/>
            <person name="Wang X."/>
            <person name="Wicker T."/>
            <person name="Bharti A.K."/>
            <person name="Chapman J."/>
            <person name="Feltus F.A."/>
            <person name="Gowik U."/>
            <person name="Grigoriev I.V."/>
            <person name="Lyons E."/>
            <person name="Maher C.A."/>
            <person name="Martis M."/>
            <person name="Narechania A."/>
            <person name="Otillar R.P."/>
            <person name="Penning B.W."/>
            <person name="Salamov A.A."/>
            <person name="Wang Y."/>
            <person name="Zhang L."/>
            <person name="Carpita N.C."/>
            <person name="Freeling M."/>
            <person name="Gingle A.R."/>
            <person name="Hash C.T."/>
            <person name="Keller B."/>
            <person name="Klein P."/>
            <person name="Kresovich S."/>
            <person name="McCann M.C."/>
            <person name="Ming R."/>
            <person name="Peterson D.G."/>
            <person name="Mehboob-ur-Rahman"/>
            <person name="Ware D."/>
            <person name="Westhoff P."/>
            <person name="Mayer K.F."/>
            <person name="Messing J."/>
            <person name="Rokhsar D.S."/>
        </authorList>
    </citation>
    <scope>NUCLEOTIDE SEQUENCE [LARGE SCALE GENOMIC DNA]</scope>
    <source>
        <strain evidence="2">cv. BTx623</strain>
    </source>
</reference>
<keyword evidence="2" id="KW-1185">Reference proteome</keyword>
<organism evidence="1 2">
    <name type="scientific">Sorghum bicolor</name>
    <name type="common">Sorghum</name>
    <name type="synonym">Sorghum vulgare</name>
    <dbReference type="NCBI Taxonomy" id="4558"/>
    <lineage>
        <taxon>Eukaryota</taxon>
        <taxon>Viridiplantae</taxon>
        <taxon>Streptophyta</taxon>
        <taxon>Embryophyta</taxon>
        <taxon>Tracheophyta</taxon>
        <taxon>Spermatophyta</taxon>
        <taxon>Magnoliopsida</taxon>
        <taxon>Liliopsida</taxon>
        <taxon>Poales</taxon>
        <taxon>Poaceae</taxon>
        <taxon>PACMAD clade</taxon>
        <taxon>Panicoideae</taxon>
        <taxon>Andropogonodae</taxon>
        <taxon>Andropogoneae</taxon>
        <taxon>Sorghinae</taxon>
        <taxon>Sorghum</taxon>
    </lineage>
</organism>
<dbReference type="EMBL" id="CM000766">
    <property type="protein sequence ID" value="OQU80472.1"/>
    <property type="molecule type" value="Genomic_DNA"/>
</dbReference>
<dbReference type="Proteomes" id="UP000000768">
    <property type="component" value="Chromosome 7"/>
</dbReference>
<proteinExistence type="predicted"/>
<dbReference type="AlphaFoldDB" id="A0A1Z5R9M4"/>
<accession>A0A1Z5R9M4</accession>
<evidence type="ECO:0000313" key="2">
    <source>
        <dbReference type="Proteomes" id="UP000000768"/>
    </source>
</evidence>
<reference evidence="2" key="2">
    <citation type="journal article" date="2018" name="Plant J.">
        <title>The Sorghum bicolor reference genome: improved assembly, gene annotations, a transcriptome atlas, and signatures of genome organization.</title>
        <authorList>
            <person name="McCormick R.F."/>
            <person name="Truong S.K."/>
            <person name="Sreedasyam A."/>
            <person name="Jenkins J."/>
            <person name="Shu S."/>
            <person name="Sims D."/>
            <person name="Kennedy M."/>
            <person name="Amirebrahimi M."/>
            <person name="Weers B.D."/>
            <person name="McKinley B."/>
            <person name="Mattison A."/>
            <person name="Morishige D.T."/>
            <person name="Grimwood J."/>
            <person name="Schmutz J."/>
            <person name="Mullet J.E."/>
        </authorList>
    </citation>
    <scope>NUCLEOTIDE SEQUENCE [LARGE SCALE GENOMIC DNA]</scope>
    <source>
        <strain evidence="2">cv. BTx623</strain>
    </source>
</reference>
<dbReference type="Gramene" id="OQU80472">
    <property type="protein sequence ID" value="OQU80472"/>
    <property type="gene ID" value="SORBI_3007G131950"/>
</dbReference>
<evidence type="ECO:0000313" key="1">
    <source>
        <dbReference type="EMBL" id="OQU80472.1"/>
    </source>
</evidence>
<name>A0A1Z5R9M4_SORBI</name>